<dbReference type="Proteomes" id="UP000284767">
    <property type="component" value="Unassembled WGS sequence"/>
</dbReference>
<accession>A0A081HN83</accession>
<dbReference type="EMBL" id="QORE01001042">
    <property type="protein sequence ID" value="RCI72213.1"/>
    <property type="molecule type" value="Genomic_DNA"/>
</dbReference>
<reference evidence="7" key="9">
    <citation type="submission" date="2023-06" db="EMBL/GenBank/DDBJ databases">
        <authorList>
            <consortium name="Clinical and Environmental Microbiology Branch: Whole genome sequencing antimicrobial resistance pathogens in the healthcare setting"/>
        </authorList>
    </citation>
    <scope>NUCLEOTIDE SEQUENCE</scope>
    <source>
        <strain evidence="7">2021CK-01020</strain>
    </source>
</reference>
<reference evidence="1" key="2">
    <citation type="submission" date="2015-06" db="EMBL/GenBank/DDBJ databases">
        <authorList>
            <person name="Radhakrishnan R."/>
            <person name="Underwood A."/>
            <person name="Al-Shahib A."/>
        </authorList>
    </citation>
    <scope>NUCLEOTIDE SEQUENCE</scope>
    <source>
        <strain evidence="1">P19_London_7_VIM_2_05_10</strain>
    </source>
</reference>
<dbReference type="EMBL" id="NFFZ01000008">
    <property type="protein sequence ID" value="OTI60843.1"/>
    <property type="molecule type" value="Genomic_DNA"/>
</dbReference>
<evidence type="ECO:0000313" key="3">
    <source>
        <dbReference type="EMBL" id="MZZ10912.1"/>
    </source>
</evidence>
<dbReference type="RefSeq" id="WP_003092612.1">
    <property type="nucleotide sequence ID" value="NZ_AP014622.1"/>
</dbReference>
<protein>
    <submittedName>
        <fullName evidence="6">DUF2170 domain-containing protein</fullName>
    </submittedName>
    <submittedName>
        <fullName evidence="5">DUF2170 family protein</fullName>
    </submittedName>
    <submittedName>
        <fullName evidence="7">YjfI family protein</fullName>
    </submittedName>
</protein>
<organism evidence="5 10">
    <name type="scientific">Pseudomonas aeruginosa</name>
    <dbReference type="NCBI Taxonomy" id="287"/>
    <lineage>
        <taxon>Bacteria</taxon>
        <taxon>Pseudomonadati</taxon>
        <taxon>Pseudomonadota</taxon>
        <taxon>Gammaproteobacteria</taxon>
        <taxon>Pseudomonadales</taxon>
        <taxon>Pseudomonadaceae</taxon>
        <taxon>Pseudomonas</taxon>
    </lineage>
</organism>
<dbReference type="AlphaFoldDB" id="A0A081HN83"/>
<evidence type="ECO:0000313" key="2">
    <source>
        <dbReference type="EMBL" id="MUI34506.1"/>
    </source>
</evidence>
<evidence type="ECO:0000313" key="11">
    <source>
        <dbReference type="Proteomes" id="UP000284767"/>
    </source>
</evidence>
<name>A0A081HN83_PSEAI</name>
<dbReference type="Pfam" id="PF09938">
    <property type="entry name" value="DUF2170"/>
    <property type="match status" value="1"/>
</dbReference>
<dbReference type="EMBL" id="WOAD01000003">
    <property type="protein sequence ID" value="MUI34506.1"/>
    <property type="molecule type" value="Genomic_DNA"/>
</dbReference>
<sequence>MQRKSSAHYQRVFRQRLREQGLVKKEVWILPENAAALAGIERMLRRPAAGAAHLEKEEDMTEARVWNARSLAEALSGTELFSSGEAQIELIEGAEASLYVIMREYGDLPVFVAPQGEQIIVEALLWPESDVTDATAFNEEVLLSRQLFPLSSIGLLNLPGEERCYSMFGALSTTSSLASVLHEIETLAGNVIRATEVYAGYLKARA</sequence>
<dbReference type="Proteomes" id="UP001297540">
    <property type="component" value="Chromosome"/>
</dbReference>
<dbReference type="Proteomes" id="UP000253594">
    <property type="component" value="Unassembled WGS sequence"/>
</dbReference>
<reference evidence="2 12" key="7">
    <citation type="submission" date="2019-11" db="EMBL/GenBank/DDBJ databases">
        <title>Genomes of ocular Pseudomonas aeruginosa isolates.</title>
        <authorList>
            <person name="Khan M."/>
            <person name="Rice S.A."/>
            <person name="Willcox M.D.P."/>
            <person name="Stapleton F."/>
        </authorList>
    </citation>
    <scope>NUCLEOTIDE SEQUENCE [LARGE SCALE GENOMIC DNA]</scope>
    <source>
        <strain evidence="2 12">PA221</strain>
    </source>
</reference>
<reference evidence="6 11" key="6">
    <citation type="submission" date="2019-01" db="EMBL/GenBank/DDBJ databases">
        <title>The Pseudomonas aeruginosa pan-genome provides new insights on its population structure, horizontal gene transfer and pathogenicity.</title>
        <authorList>
            <person name="Freschi L."/>
            <person name="Vincent A.T."/>
            <person name="Jeukens J."/>
            <person name="Emond-Rheault J.-G."/>
            <person name="Kukavica-Ibrulj I."/>
            <person name="Dupont M.-J."/>
            <person name="Charette S.J."/>
            <person name="Boyle B."/>
            <person name="Levesque R.C."/>
        </authorList>
    </citation>
    <scope>NUCLEOTIDE SEQUENCE [LARGE SCALE GENOMIC DNA]</scope>
    <source>
        <strain evidence="6 11">PA-W36</strain>
    </source>
</reference>
<dbReference type="KEGG" id="paeb:NCGM1900_1254"/>
<dbReference type="EMBL" id="CVVU01000206">
    <property type="protein sequence ID" value="CRP09300.1"/>
    <property type="molecule type" value="Genomic_DNA"/>
</dbReference>
<dbReference type="Proteomes" id="UP000045039">
    <property type="component" value="Unassembled WGS sequence"/>
</dbReference>
<reference evidence="6 11" key="4">
    <citation type="submission" date="2017-08" db="EMBL/GenBank/DDBJ databases">
        <authorList>
            <person name="Feschi L."/>
            <person name="Jeukens J."/>
            <person name="Emond-Rheault J.-G."/>
            <person name="Kukavica-Ibrulj I."/>
            <person name="Boyle B."/>
            <person name="Levesque R.C."/>
        </authorList>
    </citation>
    <scope>NUCLEOTIDE SEQUENCE [LARGE SCALE GENOMIC DNA]</scope>
    <source>
        <strain evidence="6 11">PA-W36</strain>
    </source>
</reference>
<evidence type="ECO:0000313" key="4">
    <source>
        <dbReference type="EMBL" id="OTI60843.1"/>
    </source>
</evidence>
<reference evidence="3" key="8">
    <citation type="submission" date="2020-01" db="EMBL/GenBank/DDBJ databases">
        <title>Bacteria Cultured from War Wounds Associated with the Conflict in Eastern Ukraine.</title>
        <authorList>
            <person name="Snesrud E."/>
            <person name="Galac M.R."/>
            <person name="Mc Gann P."/>
            <person name="Valentine K."/>
            <person name="Viacheslav K."/>
        </authorList>
    </citation>
    <scope>NUCLEOTIDE SEQUENCE</scope>
    <source>
        <strain evidence="3">VNMU148</strain>
    </source>
</reference>
<evidence type="ECO:0000313" key="9">
    <source>
        <dbReference type="Proteomes" id="UP000194857"/>
    </source>
</evidence>
<dbReference type="InterPro" id="IPR019231">
    <property type="entry name" value="DUF2170"/>
</dbReference>
<evidence type="ECO:0000313" key="7">
    <source>
        <dbReference type="EMBL" id="WOS79403.1"/>
    </source>
</evidence>
<dbReference type="EMBL" id="NSNE01000011">
    <property type="protein sequence ID" value="RPM12888.1"/>
    <property type="molecule type" value="Genomic_DNA"/>
</dbReference>
<accession>A0A1S1BU78</accession>
<evidence type="ECO:0000313" key="12">
    <source>
        <dbReference type="Proteomes" id="UP000433532"/>
    </source>
</evidence>
<dbReference type="Proteomes" id="UP000644192">
    <property type="component" value="Unassembled WGS sequence"/>
</dbReference>
<evidence type="ECO:0000313" key="6">
    <source>
        <dbReference type="EMBL" id="RPM12888.1"/>
    </source>
</evidence>
<reference evidence="4 9" key="3">
    <citation type="submission" date="2017-05" db="EMBL/GenBank/DDBJ databases">
        <authorList>
            <person name="Song R."/>
            <person name="Chenine A.L."/>
            <person name="Ruprecht R.M."/>
        </authorList>
    </citation>
    <scope>NUCLEOTIDE SEQUENCE [LARGE SCALE GENOMIC DNA]</scope>
    <source>
        <strain evidence="4 9">S567_C10_BS</strain>
    </source>
</reference>
<dbReference type="EMBL" id="CP136986">
    <property type="protein sequence ID" value="WOS79403.1"/>
    <property type="molecule type" value="Genomic_DNA"/>
</dbReference>
<reference evidence="5 10" key="5">
    <citation type="submission" date="2018-07" db="EMBL/GenBank/DDBJ databases">
        <title>Mechanisms of high-level aminoglycoside resistance among Gram-negative pathogens in Brazil.</title>
        <authorList>
            <person name="Ballaben A.S."/>
            <person name="Darini A.L.C."/>
            <person name="Doi Y."/>
        </authorList>
    </citation>
    <scope>NUCLEOTIDE SEQUENCE [LARGE SCALE GENOMIC DNA]</scope>
    <source>
        <strain evidence="5 10">B2-305</strain>
    </source>
</reference>
<reference evidence="7" key="10">
    <citation type="submission" date="2023-10" db="EMBL/GenBank/DDBJ databases">
        <title>Pathogen: clinical or host-associated sample.</title>
        <authorList>
            <person name="Hergert J."/>
            <person name="Casey R."/>
            <person name="Wagner J."/>
            <person name="Young E.L."/>
            <person name="Oakeson K.F."/>
        </authorList>
    </citation>
    <scope>NUCLEOTIDE SEQUENCE</scope>
    <source>
        <strain evidence="7">2021CK-01020</strain>
    </source>
</reference>
<reference evidence="8" key="1">
    <citation type="submission" date="2015-06" db="EMBL/GenBank/DDBJ databases">
        <authorList>
            <person name="Radhakrishnan Rajesh"/>
            <person name="Underwood Anthony"/>
            <person name="Al-Shahib Ali"/>
        </authorList>
    </citation>
    <scope>NUCLEOTIDE SEQUENCE [LARGE SCALE GENOMIC DNA]</scope>
    <source>
        <strain evidence="8">P19_London_7_VIM_2_05_10</strain>
    </source>
</reference>
<evidence type="ECO:0000313" key="1">
    <source>
        <dbReference type="EMBL" id="CRP09300.1"/>
    </source>
</evidence>
<evidence type="ECO:0000313" key="10">
    <source>
        <dbReference type="Proteomes" id="UP000253594"/>
    </source>
</evidence>
<evidence type="ECO:0000313" key="5">
    <source>
        <dbReference type="EMBL" id="RCI72213.1"/>
    </source>
</evidence>
<gene>
    <name evidence="4" type="ORF">CAZ10_17330</name>
    <name evidence="5" type="ORF">DT376_24960</name>
    <name evidence="2" type="ORF">GNQ48_05765</name>
    <name evidence="3" type="ORF">GUL26_01495</name>
    <name evidence="6" type="ORF">IPC1295_19185</name>
    <name evidence="7" type="ORF">L4V69_09715</name>
    <name evidence="1" type="ORF">PAERUG_P19_London_7_VIM_2_05_10_03402</name>
</gene>
<evidence type="ECO:0000313" key="8">
    <source>
        <dbReference type="Proteomes" id="UP000045039"/>
    </source>
</evidence>
<dbReference type="EMBL" id="WXZT01000001">
    <property type="protein sequence ID" value="MZZ10912.1"/>
    <property type="molecule type" value="Genomic_DNA"/>
</dbReference>
<dbReference type="Proteomes" id="UP000433532">
    <property type="component" value="Unassembled WGS sequence"/>
</dbReference>
<dbReference type="Proteomes" id="UP000194857">
    <property type="component" value="Unassembled WGS sequence"/>
</dbReference>
<proteinExistence type="predicted"/>